<dbReference type="Proteomes" id="UP000078354">
    <property type="component" value="Chromosome"/>
</dbReference>
<evidence type="ECO:0000313" key="2">
    <source>
        <dbReference type="EMBL" id="ANJ57475.1"/>
    </source>
</evidence>
<feature type="transmembrane region" description="Helical" evidence="1">
    <location>
        <begin position="221"/>
        <end position="243"/>
    </location>
</feature>
<accession>A0A191YX59</accession>
<dbReference type="EMBL" id="CP014870">
    <property type="protein sequence ID" value="ANJ57475.1"/>
    <property type="molecule type" value="Genomic_DNA"/>
</dbReference>
<keyword evidence="1" id="KW-1133">Transmembrane helix</keyword>
<feature type="transmembrane region" description="Helical" evidence="1">
    <location>
        <begin position="104"/>
        <end position="123"/>
    </location>
</feature>
<keyword evidence="1" id="KW-0812">Transmembrane</keyword>
<dbReference type="STRING" id="1853130.PMA3_20855"/>
<evidence type="ECO:0000313" key="3">
    <source>
        <dbReference type="Proteomes" id="UP000078354"/>
    </source>
</evidence>
<feature type="transmembrane region" description="Helical" evidence="1">
    <location>
        <begin position="307"/>
        <end position="327"/>
    </location>
</feature>
<name>A0A191YX59_9PSED</name>
<organism evidence="2 3">
    <name type="scientific">Pseudomonas silesiensis</name>
    <dbReference type="NCBI Taxonomy" id="1853130"/>
    <lineage>
        <taxon>Bacteria</taxon>
        <taxon>Pseudomonadati</taxon>
        <taxon>Pseudomonadota</taxon>
        <taxon>Gammaproteobacteria</taxon>
        <taxon>Pseudomonadales</taxon>
        <taxon>Pseudomonadaceae</taxon>
        <taxon>Pseudomonas</taxon>
    </lineage>
</organism>
<feature type="transmembrane region" description="Helical" evidence="1">
    <location>
        <begin position="33"/>
        <end position="62"/>
    </location>
</feature>
<dbReference type="AlphaFoldDB" id="A0A191YX59"/>
<dbReference type="KEGG" id="psil:PMA3_20855"/>
<feature type="transmembrane region" description="Helical" evidence="1">
    <location>
        <begin position="74"/>
        <end position="92"/>
    </location>
</feature>
<feature type="transmembrane region" description="Helical" evidence="1">
    <location>
        <begin position="184"/>
        <end position="209"/>
    </location>
</feature>
<feature type="transmembrane region" description="Helical" evidence="1">
    <location>
        <begin position="339"/>
        <end position="366"/>
    </location>
</feature>
<keyword evidence="1" id="KW-0472">Membrane</keyword>
<evidence type="ECO:0000256" key="1">
    <source>
        <dbReference type="SAM" id="Phobius"/>
    </source>
</evidence>
<protein>
    <submittedName>
        <fullName evidence="2">Uncharacterized protein</fullName>
    </submittedName>
</protein>
<keyword evidence="3" id="KW-1185">Reference proteome</keyword>
<proteinExistence type="predicted"/>
<reference evidence="2 3" key="1">
    <citation type="journal article" date="2018" name="Syst. Appl. Microbiol.">
        <title>Pseudomonas silesiensis sp. nov. strain A3T isolated from a biological pesticide sewage treatment plant and analysis of the complete genome sequence.</title>
        <authorList>
            <person name="Kaminski M.A."/>
            <person name="Furmanczyk E.M."/>
            <person name="Sobczak A."/>
            <person name="Dziembowski A."/>
            <person name="Lipinski L."/>
        </authorList>
    </citation>
    <scope>NUCLEOTIDE SEQUENCE [LARGE SCALE GENOMIC DNA]</scope>
    <source>
        <strain evidence="2 3">A3</strain>
    </source>
</reference>
<sequence length="385" mass="42955">MNNRVATFFIVLYCLSTVLVPVFILNKLVFLPLFLVSISLLFFRPAITVAPLLVVSVFIYGYFLGVLSGADVDLGRQMVFSSSALLLIYFINNFKVDMSQAVKVTGAIFALLMCGLSFLLMLLPGSALGAELLNYYNVNELGFYGVRNFGGLQMFMLHHRSSPFLLVPLSLFFIDFLKLRKISALFFVVVILTAIVCSASRALMVMALASLSVLYFSHKSWSMRLLMMIFTVPVLAFTVVYLASETSMFSSGEQSNSIKIGHLVSFFNVIDWDMLIFGKGLGAYFFTEGYGVVVSQTEITWMDSIRFFGLPLTAILLVALFFPIRNIPLDSVSASSRLIMFLYVIMSMSNPVLFNSFGFLVVLWYWSIVMRGQESPVAQAQSIGE</sequence>
<gene>
    <name evidence="2" type="ORF">PMA3_20855</name>
</gene>
<feature type="transmembrane region" description="Helical" evidence="1">
    <location>
        <begin position="6"/>
        <end position="26"/>
    </location>
</feature>
<feature type="transmembrane region" description="Helical" evidence="1">
    <location>
        <begin position="161"/>
        <end position="177"/>
    </location>
</feature>